<dbReference type="RefSeq" id="WP_067590320.1">
    <property type="nucleotide sequence ID" value="NZ_JABMCZ010000001.1"/>
</dbReference>
<name>A0A164ME50_9NOCA</name>
<evidence type="ECO:0000313" key="3">
    <source>
        <dbReference type="Proteomes" id="UP000076512"/>
    </source>
</evidence>
<organism evidence="2 3">
    <name type="scientific">Nocardia terpenica</name>
    <dbReference type="NCBI Taxonomy" id="455432"/>
    <lineage>
        <taxon>Bacteria</taxon>
        <taxon>Bacillati</taxon>
        <taxon>Actinomycetota</taxon>
        <taxon>Actinomycetes</taxon>
        <taxon>Mycobacteriales</taxon>
        <taxon>Nocardiaceae</taxon>
        <taxon>Nocardia</taxon>
    </lineage>
</organism>
<evidence type="ECO:0000256" key="1">
    <source>
        <dbReference type="SAM" id="Phobius"/>
    </source>
</evidence>
<dbReference type="STRING" id="455432.AWN90_31940"/>
<gene>
    <name evidence="2" type="ORF">AWN90_31940</name>
</gene>
<dbReference type="OrthoDB" id="4529240at2"/>
<keyword evidence="1" id="KW-0812">Transmembrane</keyword>
<dbReference type="EMBL" id="LWGR01000007">
    <property type="protein sequence ID" value="KZM73277.1"/>
    <property type="molecule type" value="Genomic_DNA"/>
</dbReference>
<keyword evidence="1" id="KW-1133">Transmembrane helix</keyword>
<keyword evidence="3" id="KW-1185">Reference proteome</keyword>
<dbReference type="Proteomes" id="UP000076512">
    <property type="component" value="Unassembled WGS sequence"/>
</dbReference>
<evidence type="ECO:0000313" key="2">
    <source>
        <dbReference type="EMBL" id="KZM73277.1"/>
    </source>
</evidence>
<accession>A0A164ME50</accession>
<keyword evidence="1" id="KW-0472">Membrane</keyword>
<protein>
    <submittedName>
        <fullName evidence="2">Uncharacterized protein</fullName>
    </submittedName>
</protein>
<reference evidence="2 3" key="1">
    <citation type="submission" date="2016-04" db="EMBL/GenBank/DDBJ databases">
        <authorList>
            <person name="Evans L.H."/>
            <person name="Alamgir A."/>
            <person name="Owens N."/>
            <person name="Weber N.D."/>
            <person name="Virtaneva K."/>
            <person name="Barbian K."/>
            <person name="Babar A."/>
            <person name="Rosenke K."/>
        </authorList>
    </citation>
    <scope>NUCLEOTIDE SEQUENCE [LARGE SCALE GENOMIC DNA]</scope>
    <source>
        <strain evidence="2 3">IFM 0406</strain>
    </source>
</reference>
<proteinExistence type="predicted"/>
<sequence length="211" mass="23803">MNQNRNTQHANSSHDPTDMIAAAVMELVWQIIRAGFVAAWWALLFPMVSIPLGVAVAVGVWVSWVLGVVVVGVFIAGMVLWRLRSPQTFERWITSRARARFLTWWRYRRCWAKYLGSCKLTVVREDSTLVPRLVTAQIGTALDRVRVRMLEGQCPADYESRVDRIAHTFGAHECRATIVGPGLVELVLRRADSLADTITLPRLDGYRKDAA</sequence>
<comment type="caution">
    <text evidence="2">The sequence shown here is derived from an EMBL/GenBank/DDBJ whole genome shotgun (WGS) entry which is preliminary data.</text>
</comment>
<dbReference type="AlphaFoldDB" id="A0A164ME50"/>
<feature type="transmembrane region" description="Helical" evidence="1">
    <location>
        <begin position="55"/>
        <end position="81"/>
    </location>
</feature>